<organism evidence="6 7">
    <name type="scientific">Hydra vulgaris</name>
    <name type="common">Hydra</name>
    <name type="synonym">Hydra attenuata</name>
    <dbReference type="NCBI Taxonomy" id="6087"/>
    <lineage>
        <taxon>Eukaryota</taxon>
        <taxon>Metazoa</taxon>
        <taxon>Cnidaria</taxon>
        <taxon>Hydrozoa</taxon>
        <taxon>Hydroidolina</taxon>
        <taxon>Anthoathecata</taxon>
        <taxon>Aplanulata</taxon>
        <taxon>Hydridae</taxon>
        <taxon>Hydra</taxon>
    </lineage>
</organism>
<evidence type="ECO:0000256" key="1">
    <source>
        <dbReference type="ARBA" id="ARBA00009403"/>
    </source>
</evidence>
<feature type="signal peptide" evidence="4">
    <location>
        <begin position="1"/>
        <end position="16"/>
    </location>
</feature>
<accession>A0ABM4BE23</accession>
<dbReference type="GeneID" id="136076990"/>
<sequence length="148" mass="16095">MIKVLGFLILSSLCFANGGKDGGIAGGKSNLSKDDINKLVLANGGFSKGLDIATEMINNKTKKHSKKTHRLVIHEIVSATSQVVAGIKYNVNVKMVESICKNTKENAQKKIVDCPAKKRKEEKICNVTILSQSWIGNLNVTVSCEKHK</sequence>
<keyword evidence="3" id="KW-0789">Thiol protease inhibitor</keyword>
<feature type="domain" description="Cystatin" evidence="5">
    <location>
        <begin position="64"/>
        <end position="131"/>
    </location>
</feature>
<dbReference type="Proteomes" id="UP001652625">
    <property type="component" value="Chromosome 02"/>
</dbReference>
<reference evidence="6" key="1">
    <citation type="submission" date="2025-05" db="UniProtKB">
        <authorList>
            <consortium name="RefSeq"/>
        </authorList>
    </citation>
    <scope>NUCLEOTIDE SEQUENCE [LARGE SCALE GENOMIC DNA]</scope>
</reference>
<evidence type="ECO:0000256" key="4">
    <source>
        <dbReference type="SAM" id="SignalP"/>
    </source>
</evidence>
<evidence type="ECO:0000256" key="2">
    <source>
        <dbReference type="ARBA" id="ARBA00022690"/>
    </source>
</evidence>
<dbReference type="PANTHER" id="PTHR46186:SF2">
    <property type="entry name" value="CYSTATIN"/>
    <property type="match status" value="1"/>
</dbReference>
<dbReference type="PANTHER" id="PTHR46186">
    <property type="entry name" value="CYSTATIN"/>
    <property type="match status" value="1"/>
</dbReference>
<dbReference type="SUPFAM" id="SSF54403">
    <property type="entry name" value="Cystatin/monellin"/>
    <property type="match status" value="1"/>
</dbReference>
<dbReference type="PROSITE" id="PS00287">
    <property type="entry name" value="CYSTATIN"/>
    <property type="match status" value="1"/>
</dbReference>
<evidence type="ECO:0000259" key="5">
    <source>
        <dbReference type="Pfam" id="PF00031"/>
    </source>
</evidence>
<proteinExistence type="inferred from homology"/>
<dbReference type="InterPro" id="IPR046350">
    <property type="entry name" value="Cystatin_sf"/>
</dbReference>
<reference evidence="7" key="2">
    <citation type="submission" date="2025-08" db="UniProtKB">
        <authorList>
            <consortium name="RefSeq"/>
        </authorList>
    </citation>
    <scope>IDENTIFICATION</scope>
</reference>
<evidence type="ECO:0000313" key="6">
    <source>
        <dbReference type="Proteomes" id="UP001652625"/>
    </source>
</evidence>
<gene>
    <name evidence="7" type="primary">LOC136076990</name>
</gene>
<dbReference type="InterPro" id="IPR000010">
    <property type="entry name" value="Cystatin_dom"/>
</dbReference>
<keyword evidence="4" id="KW-0732">Signal</keyword>
<keyword evidence="6" id="KW-1185">Reference proteome</keyword>
<feature type="chain" id="PRO_5047201533" evidence="4">
    <location>
        <begin position="17"/>
        <end position="148"/>
    </location>
</feature>
<name>A0ABM4BE23_HYDVU</name>
<dbReference type="Pfam" id="PF00031">
    <property type="entry name" value="Cystatin"/>
    <property type="match status" value="1"/>
</dbReference>
<dbReference type="CDD" id="cd00042">
    <property type="entry name" value="CY"/>
    <property type="match status" value="1"/>
</dbReference>
<dbReference type="InterPro" id="IPR018073">
    <property type="entry name" value="Prot_inh_cystat_CS"/>
</dbReference>
<comment type="similarity">
    <text evidence="1">Belongs to the cystatin family.</text>
</comment>
<evidence type="ECO:0000256" key="3">
    <source>
        <dbReference type="ARBA" id="ARBA00022704"/>
    </source>
</evidence>
<keyword evidence="2" id="KW-0646">Protease inhibitor</keyword>
<dbReference type="RefSeq" id="XP_065647199.1">
    <property type="nucleotide sequence ID" value="XM_065791127.1"/>
</dbReference>
<protein>
    <submittedName>
        <fullName evidence="7">Cystatin-1-like</fullName>
    </submittedName>
</protein>
<evidence type="ECO:0000313" key="7">
    <source>
        <dbReference type="RefSeq" id="XP_065647199.1"/>
    </source>
</evidence>
<dbReference type="Gene3D" id="3.10.450.10">
    <property type="match status" value="1"/>
</dbReference>